<protein>
    <submittedName>
        <fullName evidence="2">Uncharacterized protein</fullName>
    </submittedName>
</protein>
<organism evidence="2 3">
    <name type="scientific">Leifsonia soli</name>
    <dbReference type="NCBI Taxonomy" id="582665"/>
    <lineage>
        <taxon>Bacteria</taxon>
        <taxon>Bacillati</taxon>
        <taxon>Actinomycetota</taxon>
        <taxon>Actinomycetes</taxon>
        <taxon>Micrococcales</taxon>
        <taxon>Microbacteriaceae</taxon>
        <taxon>Leifsonia</taxon>
    </lineage>
</organism>
<feature type="region of interest" description="Disordered" evidence="1">
    <location>
        <begin position="49"/>
        <end position="81"/>
    </location>
</feature>
<name>A0A852T2I7_9MICO</name>
<evidence type="ECO:0000256" key="1">
    <source>
        <dbReference type="SAM" id="MobiDB-lite"/>
    </source>
</evidence>
<dbReference type="EMBL" id="JACCBJ010000001">
    <property type="protein sequence ID" value="NYD75856.1"/>
    <property type="molecule type" value="Genomic_DNA"/>
</dbReference>
<dbReference type="AlphaFoldDB" id="A0A852T2I7"/>
<reference evidence="2 3" key="1">
    <citation type="submission" date="2020-07" db="EMBL/GenBank/DDBJ databases">
        <title>Sequencing the genomes of 1000 actinobacteria strains.</title>
        <authorList>
            <person name="Klenk H.-P."/>
        </authorList>
    </citation>
    <scope>NUCLEOTIDE SEQUENCE [LARGE SCALE GENOMIC DNA]</scope>
    <source>
        <strain evidence="2 3">DSM 23871</strain>
    </source>
</reference>
<comment type="caution">
    <text evidence="2">The sequence shown here is derived from an EMBL/GenBank/DDBJ whole genome shotgun (WGS) entry which is preliminary data.</text>
</comment>
<keyword evidence="3" id="KW-1185">Reference proteome</keyword>
<evidence type="ECO:0000313" key="2">
    <source>
        <dbReference type="EMBL" id="NYD75856.1"/>
    </source>
</evidence>
<proteinExistence type="predicted"/>
<dbReference type="Proteomes" id="UP000589620">
    <property type="component" value="Unassembled WGS sequence"/>
</dbReference>
<evidence type="ECO:0000313" key="3">
    <source>
        <dbReference type="Proteomes" id="UP000589620"/>
    </source>
</evidence>
<accession>A0A852T2I7</accession>
<gene>
    <name evidence="2" type="ORF">BJ963_003375</name>
</gene>
<sequence>MTPYPYESQWGDIACNQPLIEQGTNPATFFDWRTDGYPSEQEYLFWSQGSPIARSSNGSETTSASREPPTLLSNPRSCSTV</sequence>